<dbReference type="AlphaFoldDB" id="A0A106QCP8"/>
<name>A0A106QCP8_9BURK</name>
<reference evidence="1 2" key="1">
    <citation type="submission" date="2015-11" db="EMBL/GenBank/DDBJ databases">
        <title>Expanding the genomic diversity of Burkholderia species for the development of highly accurate diagnostics.</title>
        <authorList>
            <person name="Sahl J."/>
            <person name="Keim P."/>
            <person name="Wagner D."/>
        </authorList>
    </citation>
    <scope>NUCLEOTIDE SEQUENCE [LARGE SCALE GENOMIC DNA]</scope>
    <source>
        <strain evidence="1 2">MSMB2087WGS</strain>
    </source>
</reference>
<sequence>MVVHELHDSTKGSYTMTHAAELTPSSLMVSLEQLASAKTEQECASALVCAAALIQESVLAGQSPKSFQEALESCPEDLGAQLGAVMDRAANFHLLEDGGTLGLWMLPVVVSAGKALPSTIPLETNTLNAIKVSGSLLQQLGLSAMKTGGNRMGWTYVLPTLYSEEQIRNTDLGELIRLPHEAREVVRGERKAISFNAGDDLGELEPGANLYFLPFIAFSPEGLPPVMPLGSAKTMSRMGQWVTATLQPELNDAFVVHVAHLPQPFSLALRVGERLRMDVRLRELMLRVCNDSGVEPNGLAALVAPYATRQSDGTFMVGVSLVSRLTKNVVATLSLPVESDDGQEEVALASHILKDMGMDCIQDYHQPIHTIACQHCGNFQFALPSADVAFKGLTEQNNKHVH</sequence>
<evidence type="ECO:0000313" key="1">
    <source>
        <dbReference type="EMBL" id="KWA83797.1"/>
    </source>
</evidence>
<organism evidence="1 2">
    <name type="scientific">Burkholderia ubonensis</name>
    <dbReference type="NCBI Taxonomy" id="101571"/>
    <lineage>
        <taxon>Bacteria</taxon>
        <taxon>Pseudomonadati</taxon>
        <taxon>Pseudomonadota</taxon>
        <taxon>Betaproteobacteria</taxon>
        <taxon>Burkholderiales</taxon>
        <taxon>Burkholderiaceae</taxon>
        <taxon>Burkholderia</taxon>
        <taxon>Burkholderia cepacia complex</taxon>
    </lineage>
</organism>
<evidence type="ECO:0000313" key="2">
    <source>
        <dbReference type="Proteomes" id="UP000060630"/>
    </source>
</evidence>
<proteinExistence type="predicted"/>
<protein>
    <submittedName>
        <fullName evidence="1">Uncharacterized protein</fullName>
    </submittedName>
</protein>
<gene>
    <name evidence="1" type="ORF">WL29_20755</name>
</gene>
<accession>A0A106QCP8</accession>
<comment type="caution">
    <text evidence="1">The sequence shown here is derived from an EMBL/GenBank/DDBJ whole genome shotgun (WGS) entry which is preliminary data.</text>
</comment>
<dbReference type="EMBL" id="LPHD01000049">
    <property type="protein sequence ID" value="KWA83797.1"/>
    <property type="molecule type" value="Genomic_DNA"/>
</dbReference>
<dbReference type="Proteomes" id="UP000060630">
    <property type="component" value="Unassembled WGS sequence"/>
</dbReference>